<dbReference type="PANTHER" id="PTHR31126:SF1">
    <property type="entry name" value="TYROSINE SPECIFIC PROTEIN PHOSPHATASES DOMAIN-CONTAINING PROTEIN"/>
    <property type="match status" value="1"/>
</dbReference>
<dbReference type="STRING" id="361077.A0A151ZRZ0"/>
<evidence type="ECO:0008006" key="5">
    <source>
        <dbReference type="Google" id="ProtNLM"/>
    </source>
</evidence>
<evidence type="ECO:0000256" key="1">
    <source>
        <dbReference type="SAM" id="MobiDB-lite"/>
    </source>
</evidence>
<dbReference type="Gene3D" id="3.90.190.10">
    <property type="entry name" value="Protein tyrosine phosphatase superfamily"/>
    <property type="match status" value="1"/>
</dbReference>
<feature type="transmembrane region" description="Helical" evidence="2">
    <location>
        <begin position="47"/>
        <end position="65"/>
    </location>
</feature>
<dbReference type="InterPro" id="IPR029021">
    <property type="entry name" value="Prot-tyrosine_phosphatase-like"/>
</dbReference>
<evidence type="ECO:0000313" key="3">
    <source>
        <dbReference type="EMBL" id="KYQ96702.1"/>
    </source>
</evidence>
<dbReference type="Pfam" id="PF13350">
    <property type="entry name" value="Y_phosphatase3"/>
    <property type="match status" value="2"/>
</dbReference>
<dbReference type="OrthoDB" id="17139at2759"/>
<protein>
    <recommendedName>
        <fullName evidence="5">Protein tyrosine phosphatase</fullName>
    </recommendedName>
</protein>
<feature type="region of interest" description="Disordered" evidence="1">
    <location>
        <begin position="163"/>
        <end position="202"/>
    </location>
</feature>
<keyword evidence="2" id="KW-0472">Membrane</keyword>
<feature type="region of interest" description="Disordered" evidence="1">
    <location>
        <begin position="500"/>
        <end position="536"/>
    </location>
</feature>
<sequence>MSGPLEEMEPVSGSSILNFNSNSNGSNDSNNICMIINFVVLVNYQKILILFILSILFYYQILYLYNIYSQFEGIKLESVPNYRSLGGLPIGTDGKYFIRPGVVSRSATPTNATFSDEFWLLEILNIKTLIDFRTSWENKTISPVRKFEDNFIQYSIKEREKEKDKDRDDLVKSGGSRKDRALEKEKEKEREKEKEKENGSAKHYIYSTANGDGVAIPTITVSSEKEMEEQRNGILWRIYNRNLTPEELTKLRTHSTGALRKRYSIPLINNRFFLEGVYSTAPNDTKMKSTVSRYILFNDSVGAFMLMNHLNDLGIVEMYKLTLIYTQEELLTIMRILKNRENYPILYFCSLGKDRTGMVTSILLSCLGVPRQIIIDDYSKSEGNLTAHLDHIRRYFTRVGLSKDEFIRSHKQTMEGLLNWVDETYGSVSNYLVTIGFTMEEQEELKRNLIVSKEEYDRLTEEAIHIPDLEKRKEEYINSQKQKKSPKLFSTSPRLIWRRLSSSGSKDHPTPPMSSANNSDTNNNNTLKPEKPVKLL</sequence>
<organism evidence="3 4">
    <name type="scientific">Tieghemostelium lacteum</name>
    <name type="common">Slime mold</name>
    <name type="synonym">Dictyostelium lacteum</name>
    <dbReference type="NCBI Taxonomy" id="361077"/>
    <lineage>
        <taxon>Eukaryota</taxon>
        <taxon>Amoebozoa</taxon>
        <taxon>Evosea</taxon>
        <taxon>Eumycetozoa</taxon>
        <taxon>Dictyostelia</taxon>
        <taxon>Dictyosteliales</taxon>
        <taxon>Raperosteliaceae</taxon>
        <taxon>Tieghemostelium</taxon>
    </lineage>
</organism>
<dbReference type="PANTHER" id="PTHR31126">
    <property type="entry name" value="TYROSINE-PROTEIN PHOSPHATASE"/>
    <property type="match status" value="1"/>
</dbReference>
<dbReference type="SUPFAM" id="SSF52799">
    <property type="entry name" value="(Phosphotyrosine protein) phosphatases II"/>
    <property type="match status" value="1"/>
</dbReference>
<keyword evidence="2" id="KW-1133">Transmembrane helix</keyword>
<evidence type="ECO:0000313" key="4">
    <source>
        <dbReference type="Proteomes" id="UP000076078"/>
    </source>
</evidence>
<dbReference type="OMA" id="FFLEGVY"/>
<reference evidence="3 4" key="1">
    <citation type="submission" date="2015-12" db="EMBL/GenBank/DDBJ databases">
        <title>Dictyostelia acquired genes for synthesis and detection of signals that induce cell-type specialization by lateral gene transfer from prokaryotes.</title>
        <authorList>
            <person name="Gloeckner G."/>
            <person name="Schaap P."/>
        </authorList>
    </citation>
    <scope>NUCLEOTIDE SEQUENCE [LARGE SCALE GENOMIC DNA]</scope>
    <source>
        <strain evidence="3 4">TK</strain>
    </source>
</reference>
<gene>
    <name evidence="3" type="ORF">DLAC_03995</name>
</gene>
<evidence type="ECO:0000256" key="2">
    <source>
        <dbReference type="SAM" id="Phobius"/>
    </source>
</evidence>
<accession>A0A151ZRZ0</accession>
<keyword evidence="2" id="KW-0812">Transmembrane</keyword>
<feature type="compositionally biased region" description="Low complexity" evidence="1">
    <location>
        <begin position="514"/>
        <end position="526"/>
    </location>
</feature>
<dbReference type="GO" id="GO:0004721">
    <property type="term" value="F:phosphoprotein phosphatase activity"/>
    <property type="evidence" value="ECO:0007669"/>
    <property type="project" value="InterPro"/>
</dbReference>
<feature type="compositionally biased region" description="Basic and acidic residues" evidence="1">
    <location>
        <begin position="163"/>
        <end position="200"/>
    </location>
</feature>
<keyword evidence="4" id="KW-1185">Reference proteome</keyword>
<dbReference type="EMBL" id="LODT01000021">
    <property type="protein sequence ID" value="KYQ96702.1"/>
    <property type="molecule type" value="Genomic_DNA"/>
</dbReference>
<comment type="caution">
    <text evidence="3">The sequence shown here is derived from an EMBL/GenBank/DDBJ whole genome shotgun (WGS) entry which is preliminary data.</text>
</comment>
<dbReference type="InterPro" id="IPR026893">
    <property type="entry name" value="Tyr/Ser_Pase_IphP-type"/>
</dbReference>
<dbReference type="InParanoid" id="A0A151ZRZ0"/>
<name>A0A151ZRZ0_TIELA</name>
<proteinExistence type="predicted"/>
<dbReference type="Proteomes" id="UP000076078">
    <property type="component" value="Unassembled WGS sequence"/>
</dbReference>
<dbReference type="AlphaFoldDB" id="A0A151ZRZ0"/>